<protein>
    <submittedName>
        <fullName evidence="1">Uncharacterized protein</fullName>
    </submittedName>
</protein>
<organism evidence="1">
    <name type="scientific">Sesamum radiatum</name>
    <name type="common">Black benniseed</name>
    <dbReference type="NCBI Taxonomy" id="300843"/>
    <lineage>
        <taxon>Eukaryota</taxon>
        <taxon>Viridiplantae</taxon>
        <taxon>Streptophyta</taxon>
        <taxon>Embryophyta</taxon>
        <taxon>Tracheophyta</taxon>
        <taxon>Spermatophyta</taxon>
        <taxon>Magnoliopsida</taxon>
        <taxon>eudicotyledons</taxon>
        <taxon>Gunneridae</taxon>
        <taxon>Pentapetalae</taxon>
        <taxon>asterids</taxon>
        <taxon>lamiids</taxon>
        <taxon>Lamiales</taxon>
        <taxon>Pedaliaceae</taxon>
        <taxon>Sesamum</taxon>
    </lineage>
</organism>
<gene>
    <name evidence="1" type="ORF">Sradi_3606300</name>
</gene>
<dbReference type="EMBL" id="JACGWJ010000015">
    <property type="protein sequence ID" value="KAL0367162.1"/>
    <property type="molecule type" value="Genomic_DNA"/>
</dbReference>
<proteinExistence type="predicted"/>
<sequence length="57" mass="6131">MDKEGAPQLAGRSVLACEVAGNQITGLQVAGFRSFDTRSMDERSLIVSSPGHWLLAR</sequence>
<evidence type="ECO:0000313" key="1">
    <source>
        <dbReference type="EMBL" id="KAL0367162.1"/>
    </source>
</evidence>
<accession>A0AAW2QH44</accession>
<dbReference type="AlphaFoldDB" id="A0AAW2QH44"/>
<name>A0AAW2QH44_SESRA</name>
<comment type="caution">
    <text evidence="1">The sequence shown here is derived from an EMBL/GenBank/DDBJ whole genome shotgun (WGS) entry which is preliminary data.</text>
</comment>
<reference evidence="1" key="1">
    <citation type="submission" date="2020-06" db="EMBL/GenBank/DDBJ databases">
        <authorList>
            <person name="Li T."/>
            <person name="Hu X."/>
            <person name="Zhang T."/>
            <person name="Song X."/>
            <person name="Zhang H."/>
            <person name="Dai N."/>
            <person name="Sheng W."/>
            <person name="Hou X."/>
            <person name="Wei L."/>
        </authorList>
    </citation>
    <scope>NUCLEOTIDE SEQUENCE</scope>
    <source>
        <strain evidence="1">G02</strain>
        <tissue evidence="1">Leaf</tissue>
    </source>
</reference>
<reference evidence="1" key="2">
    <citation type="journal article" date="2024" name="Plant">
        <title>Genomic evolution and insights into agronomic trait innovations of Sesamum species.</title>
        <authorList>
            <person name="Miao H."/>
            <person name="Wang L."/>
            <person name="Qu L."/>
            <person name="Liu H."/>
            <person name="Sun Y."/>
            <person name="Le M."/>
            <person name="Wang Q."/>
            <person name="Wei S."/>
            <person name="Zheng Y."/>
            <person name="Lin W."/>
            <person name="Duan Y."/>
            <person name="Cao H."/>
            <person name="Xiong S."/>
            <person name="Wang X."/>
            <person name="Wei L."/>
            <person name="Li C."/>
            <person name="Ma Q."/>
            <person name="Ju M."/>
            <person name="Zhao R."/>
            <person name="Li G."/>
            <person name="Mu C."/>
            <person name="Tian Q."/>
            <person name="Mei H."/>
            <person name="Zhang T."/>
            <person name="Gao T."/>
            <person name="Zhang H."/>
        </authorList>
    </citation>
    <scope>NUCLEOTIDE SEQUENCE</scope>
    <source>
        <tissue evidence="1">Leaf</tissue>
    </source>
</reference>